<organism evidence="3 4">
    <name type="scientific">Cucumis melo var. makuwa</name>
    <name type="common">Oriental melon</name>
    <dbReference type="NCBI Taxonomy" id="1194695"/>
    <lineage>
        <taxon>Eukaryota</taxon>
        <taxon>Viridiplantae</taxon>
        <taxon>Streptophyta</taxon>
        <taxon>Embryophyta</taxon>
        <taxon>Tracheophyta</taxon>
        <taxon>Spermatophyta</taxon>
        <taxon>Magnoliopsida</taxon>
        <taxon>eudicotyledons</taxon>
        <taxon>Gunneridae</taxon>
        <taxon>Pentapetalae</taxon>
        <taxon>rosids</taxon>
        <taxon>fabids</taxon>
        <taxon>Cucurbitales</taxon>
        <taxon>Cucurbitaceae</taxon>
        <taxon>Benincaseae</taxon>
        <taxon>Cucumis</taxon>
    </lineage>
</organism>
<dbReference type="Proteomes" id="UP000321393">
    <property type="component" value="Unassembled WGS sequence"/>
</dbReference>
<accession>A0A5A7TCI1</accession>
<protein>
    <recommendedName>
        <fullName evidence="5">Protein Ycf2-like</fullName>
    </recommendedName>
</protein>
<feature type="coiled-coil region" evidence="1">
    <location>
        <begin position="142"/>
        <end position="169"/>
    </location>
</feature>
<evidence type="ECO:0000313" key="3">
    <source>
        <dbReference type="EMBL" id="KAA0038989.1"/>
    </source>
</evidence>
<reference evidence="3 4" key="1">
    <citation type="submission" date="2019-08" db="EMBL/GenBank/DDBJ databases">
        <title>Draft genome sequences of two oriental melons (Cucumis melo L. var makuwa).</title>
        <authorList>
            <person name="Kwon S.-Y."/>
        </authorList>
    </citation>
    <scope>NUCLEOTIDE SEQUENCE [LARGE SCALE GENOMIC DNA]</scope>
    <source>
        <strain evidence="4">cv. SW 3</strain>
        <tissue evidence="3">Leaf</tissue>
    </source>
</reference>
<proteinExistence type="predicted"/>
<keyword evidence="1" id="KW-0175">Coiled coil</keyword>
<dbReference type="AlphaFoldDB" id="A0A5A7TCI1"/>
<feature type="region of interest" description="Disordered" evidence="2">
    <location>
        <begin position="181"/>
        <end position="205"/>
    </location>
</feature>
<name>A0A5A7TCI1_CUCMM</name>
<evidence type="ECO:0000256" key="2">
    <source>
        <dbReference type="SAM" id="MobiDB-lite"/>
    </source>
</evidence>
<sequence length="282" mass="33339">MSKKNEGKQKKKDNVPIAKRKLFESVFKGKGKKIESENVSKKRKFEKDVKARKQKKMKKVMRKKRVPLILKRSQWSRVQKLNIYARLDFQYQVMFQNDFVERSMFHETEMRDETHVTFERGECSRQPEPPNEKIAYYFLKFQELIMANNECLNQKLDNLIKEVECLKNIFKDKVTEIVENNENIQKDDNNDGGEGDTNNENVDNEVDRDVTTQQGGQNDLLDDVVYNTALLNEIDKIEKKAIKMKDIEIAIHNEIDFAEPKKEKIELNVQEFEAPRFKLLSQ</sequence>
<dbReference type="EMBL" id="SSTE01018486">
    <property type="protein sequence ID" value="KAA0038989.1"/>
    <property type="molecule type" value="Genomic_DNA"/>
</dbReference>
<evidence type="ECO:0008006" key="5">
    <source>
        <dbReference type="Google" id="ProtNLM"/>
    </source>
</evidence>
<comment type="caution">
    <text evidence="3">The sequence shown here is derived from an EMBL/GenBank/DDBJ whole genome shotgun (WGS) entry which is preliminary data.</text>
</comment>
<evidence type="ECO:0000256" key="1">
    <source>
        <dbReference type="SAM" id="Coils"/>
    </source>
</evidence>
<gene>
    <name evidence="3" type="ORF">E6C27_scaffold84G00740</name>
</gene>
<evidence type="ECO:0000313" key="4">
    <source>
        <dbReference type="Proteomes" id="UP000321393"/>
    </source>
</evidence>